<name>A0A7W6WD52_9HYPH</name>
<organism evidence="2 3">
    <name type="scientific">Rhizobium mongolense</name>
    <dbReference type="NCBI Taxonomy" id="57676"/>
    <lineage>
        <taxon>Bacteria</taxon>
        <taxon>Pseudomonadati</taxon>
        <taxon>Pseudomonadota</taxon>
        <taxon>Alphaproteobacteria</taxon>
        <taxon>Hyphomicrobiales</taxon>
        <taxon>Rhizobiaceae</taxon>
        <taxon>Rhizobium/Agrobacterium group</taxon>
        <taxon>Rhizobium</taxon>
    </lineage>
</organism>
<evidence type="ECO:0000256" key="1">
    <source>
        <dbReference type="SAM" id="Phobius"/>
    </source>
</evidence>
<gene>
    <name evidence="2" type="ORF">GGE12_000897</name>
</gene>
<evidence type="ECO:0000313" key="2">
    <source>
        <dbReference type="EMBL" id="MBB4273143.1"/>
    </source>
</evidence>
<feature type="transmembrane region" description="Helical" evidence="1">
    <location>
        <begin position="95"/>
        <end position="115"/>
    </location>
</feature>
<sequence length="121" mass="12829">MARRLLCHGRVLFERFRSMVLPFVFLSIAIGFSVRGCLPAFAAYPEMAPRKITLTMLATAICISALALAFSGRGVLLGGAILASGLAVASVARTILRPATMVAIAATCLVIYLYLSPAQII</sequence>
<keyword evidence="1" id="KW-1133">Transmembrane helix</keyword>
<feature type="transmembrane region" description="Helical" evidence="1">
    <location>
        <begin position="20"/>
        <end position="44"/>
    </location>
</feature>
<keyword evidence="1" id="KW-0812">Transmembrane</keyword>
<comment type="caution">
    <text evidence="2">The sequence shown here is derived from an EMBL/GenBank/DDBJ whole genome shotgun (WGS) entry which is preliminary data.</text>
</comment>
<dbReference type="AlphaFoldDB" id="A0A7W6WD52"/>
<protein>
    <submittedName>
        <fullName evidence="2">Uncharacterized protein</fullName>
    </submittedName>
</protein>
<reference evidence="2 3" key="1">
    <citation type="submission" date="2020-08" db="EMBL/GenBank/DDBJ databases">
        <title>Genomic Encyclopedia of Type Strains, Phase IV (KMG-V): Genome sequencing to study the core and pangenomes of soil and plant-associated prokaryotes.</title>
        <authorList>
            <person name="Whitman W."/>
        </authorList>
    </citation>
    <scope>NUCLEOTIDE SEQUENCE [LARGE SCALE GENOMIC DNA]</scope>
    <source>
        <strain evidence="2 3">SEMIA 402</strain>
    </source>
</reference>
<evidence type="ECO:0000313" key="3">
    <source>
        <dbReference type="Proteomes" id="UP000533641"/>
    </source>
</evidence>
<dbReference type="RefSeq" id="WP_183923259.1">
    <property type="nucleotide sequence ID" value="NZ_JACIGM010000002.1"/>
</dbReference>
<dbReference type="Proteomes" id="UP000533641">
    <property type="component" value="Unassembled WGS sequence"/>
</dbReference>
<dbReference type="EMBL" id="JACIGM010000002">
    <property type="protein sequence ID" value="MBB4273143.1"/>
    <property type="molecule type" value="Genomic_DNA"/>
</dbReference>
<accession>A0A7W6WD52</accession>
<feature type="transmembrane region" description="Helical" evidence="1">
    <location>
        <begin position="56"/>
        <end position="83"/>
    </location>
</feature>
<keyword evidence="1" id="KW-0472">Membrane</keyword>
<proteinExistence type="predicted"/>